<name>A0A451ASE5_9GAMM</name>
<dbReference type="EMBL" id="CAADFZ010000067">
    <property type="protein sequence ID" value="VFK65650.1"/>
    <property type="molecule type" value="Genomic_DNA"/>
</dbReference>
<evidence type="ECO:0000313" key="2">
    <source>
        <dbReference type="EMBL" id="VFK68960.1"/>
    </source>
</evidence>
<gene>
    <name evidence="1" type="ORF">BECKUNK1418G_GA0071005_106710</name>
    <name evidence="2" type="ORF">BECKUNK1418H_GA0071006_100837</name>
</gene>
<evidence type="ECO:0000313" key="1">
    <source>
        <dbReference type="EMBL" id="VFK65650.1"/>
    </source>
</evidence>
<dbReference type="AlphaFoldDB" id="A0A451ASE5"/>
<proteinExistence type="predicted"/>
<organism evidence="2">
    <name type="scientific">Candidatus Kentrum sp. UNK</name>
    <dbReference type="NCBI Taxonomy" id="2126344"/>
    <lineage>
        <taxon>Bacteria</taxon>
        <taxon>Pseudomonadati</taxon>
        <taxon>Pseudomonadota</taxon>
        <taxon>Gammaproteobacteria</taxon>
        <taxon>Candidatus Kentrum</taxon>
    </lineage>
</organism>
<protein>
    <submittedName>
        <fullName evidence="2">Uncharacterized protein</fullName>
    </submittedName>
</protein>
<accession>A0A451ASE5</accession>
<dbReference type="EMBL" id="CAADGD010000008">
    <property type="protein sequence ID" value="VFK68960.1"/>
    <property type="molecule type" value="Genomic_DNA"/>
</dbReference>
<sequence length="204" mass="24299">MGTISNPNQFKSFFKPLANANNHIIQQCTSSPRKRLGISLTYTRKYPRNTFVLQNLHPRKHGLRKNTFRPFYRYGFMINTYINTNRDNDGNFCYSRHIHPSQLKHHAQKLTTITTSPRCTVCHNPFRSRNNGNTQITNHSRQRIFLPIHTQTRPTNSLYSINNRFSIVIFEYDRKLCFPFKIRNRTIFDITFLFQHISNSYFPH</sequence>
<reference evidence="2" key="1">
    <citation type="submission" date="2019-02" db="EMBL/GenBank/DDBJ databases">
        <authorList>
            <person name="Gruber-Vodicka R. H."/>
            <person name="Seah K. B. B."/>
        </authorList>
    </citation>
    <scope>NUCLEOTIDE SEQUENCE</scope>
    <source>
        <strain evidence="2">BECK_BY19</strain>
        <strain evidence="1">BECK_BY8</strain>
    </source>
</reference>